<accession>A0A937KCF9</accession>
<dbReference type="Gene3D" id="2.160.20.10">
    <property type="entry name" value="Single-stranded right-handed beta-helix, Pectin lyase-like"/>
    <property type="match status" value="1"/>
</dbReference>
<keyword evidence="4" id="KW-1185">Reference proteome</keyword>
<dbReference type="SMART" id="SM00089">
    <property type="entry name" value="PKD"/>
    <property type="match status" value="3"/>
</dbReference>
<comment type="caution">
    <text evidence="3">The sequence shown here is derived from an EMBL/GenBank/DDBJ whole genome shotgun (WGS) entry which is preliminary data.</text>
</comment>
<dbReference type="Gene3D" id="2.60.40.10">
    <property type="entry name" value="Immunoglobulins"/>
    <property type="match status" value="3"/>
</dbReference>
<dbReference type="Proteomes" id="UP000614216">
    <property type="component" value="Unassembled WGS sequence"/>
</dbReference>
<feature type="domain" description="PKD/Chitinase" evidence="2">
    <location>
        <begin position="613"/>
        <end position="701"/>
    </location>
</feature>
<dbReference type="EMBL" id="JAEUGD010000058">
    <property type="protein sequence ID" value="MBL6448111.1"/>
    <property type="molecule type" value="Genomic_DNA"/>
</dbReference>
<keyword evidence="1" id="KW-0732">Signal</keyword>
<dbReference type="InterPro" id="IPR026341">
    <property type="entry name" value="T9SS_type_B"/>
</dbReference>
<feature type="signal peptide" evidence="1">
    <location>
        <begin position="1"/>
        <end position="21"/>
    </location>
</feature>
<dbReference type="InterPro" id="IPR035986">
    <property type="entry name" value="PKD_dom_sf"/>
</dbReference>
<dbReference type="RefSeq" id="WP_202857644.1">
    <property type="nucleotide sequence ID" value="NZ_JAEUGD010000058.1"/>
</dbReference>
<feature type="domain" description="PKD/Chitinase" evidence="2">
    <location>
        <begin position="519"/>
        <end position="608"/>
    </location>
</feature>
<dbReference type="SUPFAM" id="SSF51126">
    <property type="entry name" value="Pectin lyase-like"/>
    <property type="match status" value="2"/>
</dbReference>
<evidence type="ECO:0000313" key="3">
    <source>
        <dbReference type="EMBL" id="MBL6448111.1"/>
    </source>
</evidence>
<proteinExistence type="predicted"/>
<feature type="domain" description="PKD/Chitinase" evidence="2">
    <location>
        <begin position="706"/>
        <end position="793"/>
    </location>
</feature>
<dbReference type="PANTHER" id="PTHR46182:SF2">
    <property type="entry name" value="FI19480P1"/>
    <property type="match status" value="1"/>
</dbReference>
<dbReference type="InterPro" id="IPR012334">
    <property type="entry name" value="Pectin_lyas_fold"/>
</dbReference>
<evidence type="ECO:0000259" key="2">
    <source>
        <dbReference type="SMART" id="SM00089"/>
    </source>
</evidence>
<dbReference type="GO" id="GO:0031410">
    <property type="term" value="C:cytoplasmic vesicle"/>
    <property type="evidence" value="ECO:0007669"/>
    <property type="project" value="TreeGrafter"/>
</dbReference>
<protein>
    <submittedName>
        <fullName evidence="3">Gliding motility-associated C-terminal domain-containing protein</fullName>
    </submittedName>
</protein>
<name>A0A937KCF9_9BACT</name>
<gene>
    <name evidence="3" type="ORF">JMN32_17465</name>
</gene>
<dbReference type="InterPro" id="IPR013783">
    <property type="entry name" value="Ig-like_fold"/>
</dbReference>
<evidence type="ECO:0000313" key="4">
    <source>
        <dbReference type="Proteomes" id="UP000614216"/>
    </source>
</evidence>
<feature type="chain" id="PRO_5037396393" evidence="1">
    <location>
        <begin position="22"/>
        <end position="882"/>
    </location>
</feature>
<dbReference type="Pfam" id="PF17957">
    <property type="entry name" value="Big_7"/>
    <property type="match status" value="2"/>
</dbReference>
<dbReference type="InterPro" id="IPR029865">
    <property type="entry name" value="KIAA0319-like"/>
</dbReference>
<reference evidence="3" key="1">
    <citation type="submission" date="2021-01" db="EMBL/GenBank/DDBJ databases">
        <title>Fulvivirga kasyanovii gen. nov., sp nov., a novel member of the phylum Bacteroidetes isolated from seawater in a mussel farm.</title>
        <authorList>
            <person name="Zhao L.-H."/>
            <person name="Wang Z.-J."/>
        </authorList>
    </citation>
    <scope>NUCLEOTIDE SEQUENCE</scope>
    <source>
        <strain evidence="3">29W222</strain>
    </source>
</reference>
<dbReference type="NCBIfam" id="TIGR04131">
    <property type="entry name" value="Bac_Flav_CTERM"/>
    <property type="match status" value="1"/>
</dbReference>
<organism evidence="3 4">
    <name type="scientific">Fulvivirga marina</name>
    <dbReference type="NCBI Taxonomy" id="2494733"/>
    <lineage>
        <taxon>Bacteria</taxon>
        <taxon>Pseudomonadati</taxon>
        <taxon>Bacteroidota</taxon>
        <taxon>Cytophagia</taxon>
        <taxon>Cytophagales</taxon>
        <taxon>Fulvivirgaceae</taxon>
        <taxon>Fulvivirga</taxon>
    </lineage>
</organism>
<dbReference type="Pfam" id="PF13585">
    <property type="entry name" value="CHU_C"/>
    <property type="match status" value="1"/>
</dbReference>
<dbReference type="PANTHER" id="PTHR46182">
    <property type="entry name" value="FI19480P1"/>
    <property type="match status" value="1"/>
</dbReference>
<evidence type="ECO:0000256" key="1">
    <source>
        <dbReference type="SAM" id="SignalP"/>
    </source>
</evidence>
<dbReference type="AlphaFoldDB" id="A0A937KCF9"/>
<dbReference type="InterPro" id="IPR011050">
    <property type="entry name" value="Pectin_lyase_fold/virulence"/>
</dbReference>
<sequence>MKRVCVVLVFLVWLIQSAAGATYYVDINGDDSNGDGSASKPWRSLRHAVSNVPANQGHVIKLSAGTFIEDGLIEVPLQVSIEGAGKDVTILKANPSFYHYPASPGYATDKYLISLNEYNPSNGNQHLKNFTIDGDGKKLHGGIYVKNRSFVLIDGVKVTGTNFNAIWLWDVKDSRITNTDLINCAWGSTDYVVGALNLGNLDRVEIDNCYIDEDTGYGIKAIGPSGYNNMFDTKIHDCTVTVNPTGIWDNGSAPNISIELWMVDPVGCEIYNCYIDNTISLVNANANPSTGNQTIRVHNNVIDIGSRADGSGYAIELTMHDVEVDHNYFIKGSYAIANWGNPMQNWEIHHNVFYAIQGPWPGEIVRAEWGGLHNVNFYNNTMEFTDNKTVNVIGVYGGTSENVNVKNNLMINRNTSYSYYPNEFIHMENNASLSGLTATNNLFFNLPIGNVPGTYANNLTEDPMITTTGDRPDPYYLPKTGSPLIDAGVNLGFTFDGSAPDIGAFEYGGTTPPTNNPPSVTITSPANNGTFNAGESVTITANASDSDGTVSKVEFFYGSTKLGEDLSSPYSFAWNNLPAGTHSITAIATDDDGATKTSAAISITVDGPNTAPTVSITSPANNASFGAGENVVITANASDSDGSVVKVEFFYGSTKLGEDSTEPYRYEWNNVLSGTHTITAQAIDNEGGIAMVQITIIVSAGNLSPIADAGLNLKVSLPTDTVTLYGAGEDPDGEIIDYRWAQLAGPKSMVTKISEKNVKISDLRAGVYLFELTVTDNDGLKGKDKMTIVVSPRSRTNAYSYPRYFSPNDDGINDFWVWEDEEVLVDSKLTVYNRFGKQVFESQPYQNNWDGKYNGKPLEEGPYYFVLSNSEKTINGALRIIR</sequence>
<dbReference type="Pfam" id="PF22352">
    <property type="entry name" value="K319L-like_PKD"/>
    <property type="match status" value="1"/>
</dbReference>
<dbReference type="GO" id="GO:0016020">
    <property type="term" value="C:membrane"/>
    <property type="evidence" value="ECO:0007669"/>
    <property type="project" value="TreeGrafter"/>
</dbReference>
<dbReference type="InterPro" id="IPR022409">
    <property type="entry name" value="PKD/Chitinase_dom"/>
</dbReference>
<dbReference type="FunFam" id="2.60.40.10:FF:000257">
    <property type="entry name" value="Dyslexia-associated protein KIAA0319-like"/>
    <property type="match status" value="1"/>
</dbReference>
<dbReference type="SUPFAM" id="SSF49299">
    <property type="entry name" value="PKD domain"/>
    <property type="match status" value="1"/>
</dbReference>